<keyword evidence="2" id="KW-1185">Reference proteome</keyword>
<gene>
    <name evidence="1" type="ORF">P153DRAFT_364126</name>
</gene>
<evidence type="ECO:0000313" key="2">
    <source>
        <dbReference type="Proteomes" id="UP000799771"/>
    </source>
</evidence>
<dbReference type="AlphaFoldDB" id="A0A6A6APQ8"/>
<dbReference type="GeneID" id="54407957"/>
<organism evidence="1 2">
    <name type="scientific">Dothidotthia symphoricarpi CBS 119687</name>
    <dbReference type="NCBI Taxonomy" id="1392245"/>
    <lineage>
        <taxon>Eukaryota</taxon>
        <taxon>Fungi</taxon>
        <taxon>Dikarya</taxon>
        <taxon>Ascomycota</taxon>
        <taxon>Pezizomycotina</taxon>
        <taxon>Dothideomycetes</taxon>
        <taxon>Pleosporomycetidae</taxon>
        <taxon>Pleosporales</taxon>
        <taxon>Dothidotthiaceae</taxon>
        <taxon>Dothidotthia</taxon>
    </lineage>
</organism>
<accession>A0A6A6APQ8</accession>
<dbReference type="EMBL" id="ML977500">
    <property type="protein sequence ID" value="KAF2132867.1"/>
    <property type="molecule type" value="Genomic_DNA"/>
</dbReference>
<name>A0A6A6APQ8_9PLEO</name>
<reference evidence="1" key="1">
    <citation type="journal article" date="2020" name="Stud. Mycol.">
        <title>101 Dothideomycetes genomes: a test case for predicting lifestyles and emergence of pathogens.</title>
        <authorList>
            <person name="Haridas S."/>
            <person name="Albert R."/>
            <person name="Binder M."/>
            <person name="Bloem J."/>
            <person name="Labutti K."/>
            <person name="Salamov A."/>
            <person name="Andreopoulos B."/>
            <person name="Baker S."/>
            <person name="Barry K."/>
            <person name="Bills G."/>
            <person name="Bluhm B."/>
            <person name="Cannon C."/>
            <person name="Castanera R."/>
            <person name="Culley D."/>
            <person name="Daum C."/>
            <person name="Ezra D."/>
            <person name="Gonzalez J."/>
            <person name="Henrissat B."/>
            <person name="Kuo A."/>
            <person name="Liang C."/>
            <person name="Lipzen A."/>
            <person name="Lutzoni F."/>
            <person name="Magnuson J."/>
            <person name="Mondo S."/>
            <person name="Nolan M."/>
            <person name="Ohm R."/>
            <person name="Pangilinan J."/>
            <person name="Park H.-J."/>
            <person name="Ramirez L."/>
            <person name="Alfaro M."/>
            <person name="Sun H."/>
            <person name="Tritt A."/>
            <person name="Yoshinaga Y."/>
            <person name="Zwiers L.-H."/>
            <person name="Turgeon B."/>
            <person name="Goodwin S."/>
            <person name="Spatafora J."/>
            <person name="Crous P."/>
            <person name="Grigoriev I."/>
        </authorList>
    </citation>
    <scope>NUCLEOTIDE SEQUENCE</scope>
    <source>
        <strain evidence="1">CBS 119687</strain>
    </source>
</reference>
<dbReference type="Proteomes" id="UP000799771">
    <property type="component" value="Unassembled WGS sequence"/>
</dbReference>
<proteinExistence type="predicted"/>
<sequence>MQSADAGLQKAFSILPLELFLTVLDQLVGTRDGQQPIAYPPSHPVTKALRALTLVSHNISPIASRYLYTNCLYLSNSTSYARLRRTLGLNVGHPSQALKYGEAGLNDTIFADMPRYITSAFISPLKSDRDGHTIRLPHVINLFKTIGPMLKRLALDLQPVYTPASEVERIRPHISENNIFLHMPQLEELIVSFDVTDYFPYPPPNLKRLAITTQEMKDDGPLEFCFSISSLRTLVFLRPPELQATDIDRLFSYYKGHSLDAILVDVNSNHRTPLGTRAWKDDDKVRIWEVDVPTSFYGDDEDLVLCDNWMWNRGVEGTLWTQDKRGMTSWDDIERRLAGPVHQIAYGSH</sequence>
<dbReference type="OrthoDB" id="6365676at2759"/>
<feature type="non-terminal residue" evidence="1">
    <location>
        <position position="1"/>
    </location>
</feature>
<evidence type="ECO:0000313" key="1">
    <source>
        <dbReference type="EMBL" id="KAF2132867.1"/>
    </source>
</evidence>
<protein>
    <submittedName>
        <fullName evidence="1">Uncharacterized protein</fullName>
    </submittedName>
</protein>
<dbReference type="RefSeq" id="XP_033527254.1">
    <property type="nucleotide sequence ID" value="XM_033667525.1"/>
</dbReference>